<dbReference type="PROSITE" id="PS51782">
    <property type="entry name" value="LYSM"/>
    <property type="match status" value="1"/>
</dbReference>
<dbReference type="InterPro" id="IPR036779">
    <property type="entry name" value="LysM_dom_sf"/>
</dbReference>
<dbReference type="CDD" id="cd16894">
    <property type="entry name" value="MltD-like"/>
    <property type="match status" value="1"/>
</dbReference>
<dbReference type="InterPro" id="IPR023346">
    <property type="entry name" value="Lysozyme-like_dom_sf"/>
</dbReference>
<evidence type="ECO:0000256" key="1">
    <source>
        <dbReference type="ARBA" id="ARBA00007734"/>
    </source>
</evidence>
<dbReference type="AlphaFoldDB" id="A0A5J6LF10"/>
<keyword evidence="5" id="KW-1185">Reference proteome</keyword>
<protein>
    <submittedName>
        <fullName evidence="4">Transglycosylase SLT domain-containing protein</fullName>
    </submittedName>
</protein>
<sequence length="402" mass="44894">MSKLRTGLLSLLAAVVVSGCASSKPAQDVSRNIYDKHYVDEKSLLISNIRMGNLYRRSTPSQPLEPVTAWDLTREHLVLEPNREDIRVARELDWLTENPEHLTTVSRRALPYYHYILEQVLERDMPAEVALIPFIESGYNPFAVSSARAAGPWQFIPGTARNFGLESNWWYDGRRDIVASTDAALNYLSMLNKMFEGDWLLTFAAYNAGEGNVLRAIKRNSKANQPIDYWSLRLPGETMRYVPKLLATAIMIRDADSLGVELEAIPAEPYFTEIDTGGQLDLSQAAALAAIDLDELKRLNPGFNRWATAPEGPHRLLVPVDQADQLQSALISLPAEQRVNYQHYTISAGDTLGEIAQRYSTTVSALQQANKLKTTRIRIGQTLLVPSDSTNIAFETTRSESG</sequence>
<reference evidence="4 5" key="1">
    <citation type="submission" date="2019-09" db="EMBL/GenBank/DDBJ databases">
        <title>Nitrincola iocasae sp. nov., a bacterium isolated from the sediment collected at a cold seep field in South China Sea.</title>
        <authorList>
            <person name="Zhang H."/>
            <person name="Wang H."/>
            <person name="Li C."/>
        </authorList>
    </citation>
    <scope>NUCLEOTIDE SEQUENCE [LARGE SCALE GENOMIC DNA]</scope>
    <source>
        <strain evidence="4 5">KXZD1103</strain>
    </source>
</reference>
<evidence type="ECO:0000313" key="5">
    <source>
        <dbReference type="Proteomes" id="UP000325606"/>
    </source>
</evidence>
<dbReference type="Gene3D" id="1.10.530.10">
    <property type="match status" value="1"/>
</dbReference>
<name>A0A5J6LF10_9GAMM</name>
<dbReference type="RefSeq" id="WP_151055557.1">
    <property type="nucleotide sequence ID" value="NZ_CP044222.1"/>
</dbReference>
<dbReference type="SUPFAM" id="SSF53955">
    <property type="entry name" value="Lysozyme-like"/>
    <property type="match status" value="1"/>
</dbReference>
<proteinExistence type="inferred from homology"/>
<feature type="domain" description="LysM" evidence="3">
    <location>
        <begin position="342"/>
        <end position="385"/>
    </location>
</feature>
<dbReference type="PROSITE" id="PS51257">
    <property type="entry name" value="PROKAR_LIPOPROTEIN"/>
    <property type="match status" value="1"/>
</dbReference>
<dbReference type="InterPro" id="IPR018392">
    <property type="entry name" value="LysM"/>
</dbReference>
<dbReference type="CDD" id="cd00118">
    <property type="entry name" value="LysM"/>
    <property type="match status" value="1"/>
</dbReference>
<feature type="chain" id="PRO_5023920867" evidence="2">
    <location>
        <begin position="27"/>
        <end position="402"/>
    </location>
</feature>
<dbReference type="Gene3D" id="3.10.350.10">
    <property type="entry name" value="LysM domain"/>
    <property type="match status" value="1"/>
</dbReference>
<dbReference type="PANTHER" id="PTHR37423">
    <property type="entry name" value="SOLUBLE LYTIC MUREIN TRANSGLYCOSYLASE-RELATED"/>
    <property type="match status" value="1"/>
</dbReference>
<comment type="similarity">
    <text evidence="1">Belongs to the transglycosylase Slt family.</text>
</comment>
<dbReference type="EMBL" id="CP044222">
    <property type="protein sequence ID" value="QEW06781.1"/>
    <property type="molecule type" value="Genomic_DNA"/>
</dbReference>
<evidence type="ECO:0000259" key="3">
    <source>
        <dbReference type="PROSITE" id="PS51782"/>
    </source>
</evidence>
<gene>
    <name evidence="4" type="ORF">F5I99_09850</name>
</gene>
<evidence type="ECO:0000313" key="4">
    <source>
        <dbReference type="EMBL" id="QEW06781.1"/>
    </source>
</evidence>
<dbReference type="KEGG" id="nik:F5I99_09850"/>
<dbReference type="Proteomes" id="UP000325606">
    <property type="component" value="Chromosome"/>
</dbReference>
<dbReference type="PANTHER" id="PTHR37423:SF2">
    <property type="entry name" value="MEMBRANE-BOUND LYTIC MUREIN TRANSGLYCOSYLASE C"/>
    <property type="match status" value="1"/>
</dbReference>
<dbReference type="SMART" id="SM00257">
    <property type="entry name" value="LysM"/>
    <property type="match status" value="1"/>
</dbReference>
<feature type="signal peptide" evidence="2">
    <location>
        <begin position="1"/>
        <end position="26"/>
    </location>
</feature>
<accession>A0A5J6LF10</accession>
<organism evidence="4 5">
    <name type="scientific">Nitrincola iocasae</name>
    <dbReference type="NCBI Taxonomy" id="2614693"/>
    <lineage>
        <taxon>Bacteria</taxon>
        <taxon>Pseudomonadati</taxon>
        <taxon>Pseudomonadota</taxon>
        <taxon>Gammaproteobacteria</taxon>
        <taxon>Oceanospirillales</taxon>
        <taxon>Oceanospirillaceae</taxon>
        <taxon>Nitrincola</taxon>
    </lineage>
</organism>
<evidence type="ECO:0000256" key="2">
    <source>
        <dbReference type="SAM" id="SignalP"/>
    </source>
</evidence>
<dbReference type="Pfam" id="PF01476">
    <property type="entry name" value="LysM"/>
    <property type="match status" value="1"/>
</dbReference>
<dbReference type="SUPFAM" id="SSF54106">
    <property type="entry name" value="LysM domain"/>
    <property type="match status" value="1"/>
</dbReference>
<dbReference type="InterPro" id="IPR008258">
    <property type="entry name" value="Transglycosylase_SLT_dom_1"/>
</dbReference>
<keyword evidence="2" id="KW-0732">Signal</keyword>
<dbReference type="Pfam" id="PF01464">
    <property type="entry name" value="SLT"/>
    <property type="match status" value="1"/>
</dbReference>